<accession>A0AAE8MWI4</accession>
<dbReference type="PROSITE" id="PS50005">
    <property type="entry name" value="TPR"/>
    <property type="match status" value="2"/>
</dbReference>
<dbReference type="InterPro" id="IPR044244">
    <property type="entry name" value="TTC27/Emw1"/>
</dbReference>
<dbReference type="SUPFAM" id="SSF48452">
    <property type="entry name" value="TPR-like"/>
    <property type="match status" value="1"/>
</dbReference>
<dbReference type="AlphaFoldDB" id="A0AAE8MWI4"/>
<dbReference type="InterPro" id="IPR011990">
    <property type="entry name" value="TPR-like_helical_dom_sf"/>
</dbReference>
<dbReference type="PANTHER" id="PTHR16193">
    <property type="entry name" value="TETRATRICOPEPTIDE REPEAT PROTEIN 27"/>
    <property type="match status" value="1"/>
</dbReference>
<proteinExistence type="predicted"/>
<dbReference type="InterPro" id="IPR019734">
    <property type="entry name" value="TPR_rpt"/>
</dbReference>
<reference evidence="5" key="1">
    <citation type="submission" date="2018-03" db="EMBL/GenBank/DDBJ databases">
        <authorList>
            <person name="Guldener U."/>
        </authorList>
    </citation>
    <scope>NUCLEOTIDE SEQUENCE</scope>
</reference>
<evidence type="ECO:0000256" key="4">
    <source>
        <dbReference type="SAM" id="MobiDB-lite"/>
    </source>
</evidence>
<comment type="caution">
    <text evidence="5">The sequence shown here is derived from an EMBL/GenBank/DDBJ whole genome shotgun (WGS) entry which is preliminary data.</text>
</comment>
<dbReference type="Proteomes" id="UP001187682">
    <property type="component" value="Unassembled WGS sequence"/>
</dbReference>
<dbReference type="EMBL" id="ONZQ02000005">
    <property type="protein sequence ID" value="SPO01502.1"/>
    <property type="molecule type" value="Genomic_DNA"/>
</dbReference>
<dbReference type="Pfam" id="PF13432">
    <property type="entry name" value="TPR_16"/>
    <property type="match status" value="1"/>
</dbReference>
<evidence type="ECO:0000313" key="5">
    <source>
        <dbReference type="EMBL" id="SPO01502.1"/>
    </source>
</evidence>
<feature type="compositionally biased region" description="Acidic residues" evidence="4">
    <location>
        <begin position="702"/>
        <end position="717"/>
    </location>
</feature>
<name>A0AAE8MWI4_9PEZI</name>
<keyword evidence="1" id="KW-0677">Repeat</keyword>
<sequence length="957" mass="104215">MGEERAGLAGMVERGEYLDVLRTEAGKNAITEFVSYLDSAEDKAVAAPSSSHDDDSLLVALAALDAFLQINVTGPAIEGIPPFATDTGKLQKDCLRVLEVDGVAPYAYIPSLELFCLARRIILGAGAKEGRIGGSRVSLGWAKLRIHVWHYKLLTQPQLGGSTFSKSSQWSEVPSLVALILAAMEGVRKEVLDGEVWADAPSEWTTEEKAECALELANCDIMLGRDESAREGVKEAAGLSGFQYVLSGALGKRTKFQETSLSQLVVLAKSASAEVGESGAQPKALDLNDETLLEKIAFDKAQEDGSKAGTVPEALKDLAPDAQPQLVPLDQIALLTEATVKDAFSPPDDLTSEEVLPYAQRVLDDKATNWQIYTQALIVRSRVETHRSRTVERGVLQLQAVVDQVVVDTTPVAPTEPEAGVPAITLTEPSKDAPTSFFPAPKPDESAPASERLRYIHALSTPPRWHLESELAYGWASVGSLISALEIFKRLRLWAEVALCLASAEPSDESGRTGGEEKARGIIRWRLFNRTGADGSVSIDADDEDVPDVTRMKADDWKGPERSPPPNAPRLWCILGDLEDDPSHYERAWEISGSRYSRAQKSLAELYIQKNDYPAARDAYRKAVYVNRLSPDMWSRLGDIHLRLGEFSDAADAFGRAIGAASDVASGEDARTWSNMGSALYSMYCNALDAAVDAIRKGGDIGDEEEVTPAADEEEDEEPRHVAPKGEKDPEKLLAQSLNAYKRGAGLQRDNWRIWDNVLTIASRTIPPSLQDMIIATQNIIRIRNTEEALDAAVLSVLLREGVLSQERTPAAEGIHEPARGTVERAVVRLLEDDVVPLITKRSDLWELISRERIWRNDFAGGVDASERAWRAAVAALASADADAGEEGWATLVTRTDELVSLLENFGPDIEAIGERWRGKARNAVRSALGKGRGKWEGSEGWAALEGLMEGLKKESS</sequence>
<evidence type="ECO:0000256" key="3">
    <source>
        <dbReference type="PROSITE-ProRule" id="PRU00339"/>
    </source>
</evidence>
<gene>
    <name evidence="5" type="ORF">DNG_04175</name>
</gene>
<feature type="compositionally biased region" description="Basic and acidic residues" evidence="4">
    <location>
        <begin position="718"/>
        <end position="729"/>
    </location>
</feature>
<evidence type="ECO:0000256" key="2">
    <source>
        <dbReference type="ARBA" id="ARBA00022803"/>
    </source>
</evidence>
<evidence type="ECO:0000256" key="1">
    <source>
        <dbReference type="ARBA" id="ARBA00022737"/>
    </source>
</evidence>
<dbReference type="SMART" id="SM00028">
    <property type="entry name" value="TPR"/>
    <property type="match status" value="2"/>
</dbReference>
<organism evidence="5 6">
    <name type="scientific">Cephalotrichum gorgonifer</name>
    <dbReference type="NCBI Taxonomy" id="2041049"/>
    <lineage>
        <taxon>Eukaryota</taxon>
        <taxon>Fungi</taxon>
        <taxon>Dikarya</taxon>
        <taxon>Ascomycota</taxon>
        <taxon>Pezizomycotina</taxon>
        <taxon>Sordariomycetes</taxon>
        <taxon>Hypocreomycetidae</taxon>
        <taxon>Microascales</taxon>
        <taxon>Microascaceae</taxon>
        <taxon>Cephalotrichum</taxon>
    </lineage>
</organism>
<dbReference type="Gene3D" id="1.25.40.10">
    <property type="entry name" value="Tetratricopeptide repeat domain"/>
    <property type="match status" value="1"/>
</dbReference>
<feature type="repeat" description="TPR" evidence="3">
    <location>
        <begin position="631"/>
        <end position="664"/>
    </location>
</feature>
<dbReference type="PANTHER" id="PTHR16193:SF0">
    <property type="entry name" value="TETRATRICOPEPTIDE REPEAT PROTEIN 27"/>
    <property type="match status" value="1"/>
</dbReference>
<feature type="repeat" description="TPR" evidence="3">
    <location>
        <begin position="597"/>
        <end position="630"/>
    </location>
</feature>
<evidence type="ECO:0000313" key="6">
    <source>
        <dbReference type="Proteomes" id="UP001187682"/>
    </source>
</evidence>
<keyword evidence="2 3" id="KW-0802">TPR repeat</keyword>
<feature type="region of interest" description="Disordered" evidence="4">
    <location>
        <begin position="702"/>
        <end position="729"/>
    </location>
</feature>
<keyword evidence="6" id="KW-1185">Reference proteome</keyword>
<protein>
    <submittedName>
        <fullName evidence="5">Related to TPR repeat-containing protein</fullName>
    </submittedName>
</protein>